<dbReference type="EMBL" id="JBHSAX010000014">
    <property type="protein sequence ID" value="MFC3963458.1"/>
    <property type="molecule type" value="Genomic_DNA"/>
</dbReference>
<dbReference type="InterPro" id="IPR000182">
    <property type="entry name" value="GNAT_dom"/>
</dbReference>
<accession>A0ABV8DTY1</accession>
<dbReference type="InterPro" id="IPR016181">
    <property type="entry name" value="Acyl_CoA_acyltransferase"/>
</dbReference>
<reference evidence="3" key="1">
    <citation type="journal article" date="2019" name="Int. J. Syst. Evol. Microbiol.">
        <title>The Global Catalogue of Microorganisms (GCM) 10K type strain sequencing project: providing services to taxonomists for standard genome sequencing and annotation.</title>
        <authorList>
            <consortium name="The Broad Institute Genomics Platform"/>
            <consortium name="The Broad Institute Genome Sequencing Center for Infectious Disease"/>
            <person name="Wu L."/>
            <person name="Ma J."/>
        </authorList>
    </citation>
    <scope>NUCLEOTIDE SEQUENCE [LARGE SCALE GENOMIC DNA]</scope>
    <source>
        <strain evidence="3">CGMCC 4.7330</strain>
    </source>
</reference>
<evidence type="ECO:0000259" key="1">
    <source>
        <dbReference type="PROSITE" id="PS51186"/>
    </source>
</evidence>
<feature type="domain" description="N-acetyltransferase" evidence="1">
    <location>
        <begin position="3"/>
        <end position="186"/>
    </location>
</feature>
<keyword evidence="3" id="KW-1185">Reference proteome</keyword>
<name>A0ABV8DTY1_9NOCA</name>
<dbReference type="PROSITE" id="PS51186">
    <property type="entry name" value="GNAT"/>
    <property type="match status" value="1"/>
</dbReference>
<evidence type="ECO:0000313" key="3">
    <source>
        <dbReference type="Proteomes" id="UP001595696"/>
    </source>
</evidence>
<proteinExistence type="predicted"/>
<evidence type="ECO:0000313" key="2">
    <source>
        <dbReference type="EMBL" id="MFC3963458.1"/>
    </source>
</evidence>
<sequence length="188" mass="21122">MTVQFDRYAAAEARERRDIVQRVYEHAYTDAIAGGDPFDQVSAFMGRFDAYTDPARSAGFDLVTATDDGEPVGQTWGWPLRPGAAGWEGLVLDEGDVDEFTEEDGRRTFALSEIMVVKSHVGQGIARALHDQLLAARPEQRASLLVIPDNRRAYDRYRRWGWRRVGTLRPSWPDAPTFDVLDLPLPLG</sequence>
<dbReference type="EC" id="2.3.1.-" evidence="2"/>
<organism evidence="2 3">
    <name type="scientific">Nocardia jiangsuensis</name>
    <dbReference type="NCBI Taxonomy" id="1691563"/>
    <lineage>
        <taxon>Bacteria</taxon>
        <taxon>Bacillati</taxon>
        <taxon>Actinomycetota</taxon>
        <taxon>Actinomycetes</taxon>
        <taxon>Mycobacteriales</taxon>
        <taxon>Nocardiaceae</taxon>
        <taxon>Nocardia</taxon>
    </lineage>
</organism>
<comment type="caution">
    <text evidence="2">The sequence shown here is derived from an EMBL/GenBank/DDBJ whole genome shotgun (WGS) entry which is preliminary data.</text>
</comment>
<dbReference type="Proteomes" id="UP001595696">
    <property type="component" value="Unassembled WGS sequence"/>
</dbReference>
<dbReference type="SUPFAM" id="SSF55729">
    <property type="entry name" value="Acyl-CoA N-acyltransferases (Nat)"/>
    <property type="match status" value="1"/>
</dbReference>
<dbReference type="Gene3D" id="3.40.630.30">
    <property type="match status" value="1"/>
</dbReference>
<dbReference type="RefSeq" id="WP_378613205.1">
    <property type="nucleotide sequence ID" value="NZ_JBHSAX010000014.1"/>
</dbReference>
<keyword evidence="2" id="KW-0808">Transferase</keyword>
<dbReference type="GO" id="GO:0016746">
    <property type="term" value="F:acyltransferase activity"/>
    <property type="evidence" value="ECO:0007669"/>
    <property type="project" value="UniProtKB-KW"/>
</dbReference>
<gene>
    <name evidence="2" type="ORF">ACFO0B_15815</name>
</gene>
<keyword evidence="2" id="KW-0012">Acyltransferase</keyword>
<protein>
    <submittedName>
        <fullName evidence="2">GNAT family N-acetyltransferase</fullName>
        <ecNumber evidence="2">2.3.1.-</ecNumber>
    </submittedName>
</protein>
<dbReference type="Pfam" id="PF00583">
    <property type="entry name" value="Acetyltransf_1"/>
    <property type="match status" value="1"/>
</dbReference>